<dbReference type="eggNOG" id="ENOG502Z7ZE">
    <property type="taxonomic scope" value="Bacteria"/>
</dbReference>
<accession>A0A077AU62</accession>
<evidence type="ECO:0000313" key="2">
    <source>
        <dbReference type="Proteomes" id="UP000028926"/>
    </source>
</evidence>
<dbReference type="RefSeq" id="WP_038463583.1">
    <property type="nucleotide sequence ID" value="NZ_CP008941.1"/>
</dbReference>
<dbReference type="AlphaFoldDB" id="A0A077AU62"/>
<dbReference type="HOGENOM" id="CLU_935812_0_0_5"/>
<name>A0A077AU62_9PROT</name>
<evidence type="ECO:0000313" key="1">
    <source>
        <dbReference type="EMBL" id="AIK95916.1"/>
    </source>
</evidence>
<gene>
    <name evidence="1" type="ORF">ID47_02960</name>
</gene>
<dbReference type="KEGG" id="paca:ID47_02960"/>
<dbReference type="Pfam" id="PF19821">
    <property type="entry name" value="Phage_capsid_2"/>
    <property type="match status" value="1"/>
</dbReference>
<dbReference type="OrthoDB" id="5446417at2"/>
<evidence type="ECO:0008006" key="3">
    <source>
        <dbReference type="Google" id="ProtNLM"/>
    </source>
</evidence>
<proteinExistence type="predicted"/>
<dbReference type="InterPro" id="IPR045565">
    <property type="entry name" value="Phage_capsid_2"/>
</dbReference>
<sequence>MSVQLPNSFIAQFDAEVKQAYQSGSKLIDTVRKRTGVNGSTYRFPKMGKGLAQQRVFQTDVTPMNIDHSGAVANLLSWVAPEYTDLFAQAQVNFDENRELVLAVANALGRRVDQIILDNSLAVATANTVAVGVGGSNAMNMGKLRAYKQILDDKGVPMSDRHIALSAAGVQQLLGTTAATSSDFNSVRALVNGEIDTFVGFKFHMIETRLEGGLPLVGANRTVYAWHKDAIGYAEGISQSTEINYVPEKTSWLVTGKLLAGAINIDNDGIVQGTIDDTLVV</sequence>
<dbReference type="Proteomes" id="UP000028926">
    <property type="component" value="Chromosome"/>
</dbReference>
<protein>
    <recommendedName>
        <fullName evidence="3">Capsid protein</fullName>
    </recommendedName>
</protein>
<dbReference type="EMBL" id="CP008941">
    <property type="protein sequence ID" value="AIK95916.1"/>
    <property type="molecule type" value="Genomic_DNA"/>
</dbReference>
<keyword evidence="2" id="KW-1185">Reference proteome</keyword>
<dbReference type="STRING" id="91604.ID47_02960"/>
<reference evidence="1 2" key="1">
    <citation type="submission" date="2014-07" db="EMBL/GenBank/DDBJ databases">
        <title>Comparative genomic insights into amoeba endosymbionts belonging to the families of Holosporaceae and Candidatus Midichloriaceae within Rickettsiales.</title>
        <authorList>
            <person name="Wang Z."/>
            <person name="Wu M."/>
        </authorList>
    </citation>
    <scope>NUCLEOTIDE SEQUENCE [LARGE SCALE GENOMIC DNA]</scope>
    <source>
        <strain evidence="1">PRA3</strain>
    </source>
</reference>
<organism evidence="1 2">
    <name type="scientific">Candidatus Odyssella acanthamoebae</name>
    <dbReference type="NCBI Taxonomy" id="91604"/>
    <lineage>
        <taxon>Bacteria</taxon>
        <taxon>Pseudomonadati</taxon>
        <taxon>Pseudomonadota</taxon>
        <taxon>Alphaproteobacteria</taxon>
        <taxon>Holosporales</taxon>
        <taxon>Candidatus Paracaedibacteraceae</taxon>
        <taxon>Candidatus Odyssella</taxon>
    </lineage>
</organism>